<comment type="caution">
    <text evidence="2">The sequence shown here is derived from an EMBL/GenBank/DDBJ whole genome shotgun (WGS) entry which is preliminary data.</text>
</comment>
<evidence type="ECO:0000256" key="1">
    <source>
        <dbReference type="SAM" id="SignalP"/>
    </source>
</evidence>
<keyword evidence="1" id="KW-0732">Signal</keyword>
<feature type="signal peptide" evidence="1">
    <location>
        <begin position="1"/>
        <end position="23"/>
    </location>
</feature>
<dbReference type="Proteomes" id="UP001201701">
    <property type="component" value="Unassembled WGS sequence"/>
</dbReference>
<dbReference type="EMBL" id="JAKREW010000043">
    <property type="protein sequence ID" value="MCG7508475.1"/>
    <property type="molecule type" value="Genomic_DNA"/>
</dbReference>
<organism evidence="2 3">
    <name type="scientific">Mesorhizobium retamae</name>
    <dbReference type="NCBI Taxonomy" id="2912854"/>
    <lineage>
        <taxon>Bacteria</taxon>
        <taxon>Pseudomonadati</taxon>
        <taxon>Pseudomonadota</taxon>
        <taxon>Alphaproteobacteria</taxon>
        <taxon>Hyphomicrobiales</taxon>
        <taxon>Phyllobacteriaceae</taxon>
        <taxon>Mesorhizobium</taxon>
    </lineage>
</organism>
<reference evidence="2 3" key="1">
    <citation type="submission" date="2022-02" db="EMBL/GenBank/DDBJ databases">
        <title>Draft genome sequence of Mezorhizobium retamae strain IRAMC:0171 isolated from Retama raetam nodules.</title>
        <authorList>
            <person name="Bengaied R."/>
            <person name="Sbissi I."/>
            <person name="Huber K."/>
            <person name="Ghodbane F."/>
            <person name="Nouioui I."/>
            <person name="Tarhouni M."/>
            <person name="Gtari M."/>
        </authorList>
    </citation>
    <scope>NUCLEOTIDE SEQUENCE [LARGE SCALE GENOMIC DNA]</scope>
    <source>
        <strain evidence="2 3">IRAMC:0171</strain>
    </source>
</reference>
<evidence type="ECO:0000313" key="3">
    <source>
        <dbReference type="Proteomes" id="UP001201701"/>
    </source>
</evidence>
<sequence length="298" mass="32364">MRLFPRLLAAGLLLTGLTEIALAQEPAAQDAPAATNASANANEKLASVPFAGGTFTITEGNGDEPPERMALNYEGKEIAHDYFISFNRVTKIGDIDVALFNLENGGAGCRPRVLIFWKKEGSATLQSERSEEDDCGQLWMAVADDVIYFMPDVLPGGDSKSVVQWTPLGGLATAGRLSFAPDPNTGWDDIDLSGGWGIVHAFTNEAVYKTAEKMLGGRLFNVAESLLISEDVRKTRSGVFYGSGNKPHNSSLGRAFMAVDAKDRKLYFYLESDGSEPQAWPALKDWPKEIKDELDLPL</sequence>
<gene>
    <name evidence="2" type="ORF">L4923_25885</name>
</gene>
<protein>
    <submittedName>
        <fullName evidence="2">Uncharacterized protein</fullName>
    </submittedName>
</protein>
<proteinExistence type="predicted"/>
<accession>A0ABS9QM08</accession>
<evidence type="ECO:0000313" key="2">
    <source>
        <dbReference type="EMBL" id="MCG7508475.1"/>
    </source>
</evidence>
<name>A0ABS9QM08_9HYPH</name>
<keyword evidence="3" id="KW-1185">Reference proteome</keyword>
<feature type="chain" id="PRO_5045758844" evidence="1">
    <location>
        <begin position="24"/>
        <end position="298"/>
    </location>
</feature>
<dbReference type="RefSeq" id="WP_239369983.1">
    <property type="nucleotide sequence ID" value="NZ_JAKREW010000043.1"/>
</dbReference>